<accession>A0AAV1C1N8</accession>
<keyword evidence="8" id="KW-1185">Reference proteome</keyword>
<feature type="domain" description="Transcription factor CBF/NF-Y/archaeal histone" evidence="6">
    <location>
        <begin position="1"/>
        <end position="53"/>
    </location>
</feature>
<evidence type="ECO:0000256" key="1">
    <source>
        <dbReference type="ARBA" id="ARBA00009053"/>
    </source>
</evidence>
<feature type="region of interest" description="Disordered" evidence="4">
    <location>
        <begin position="155"/>
        <end position="179"/>
    </location>
</feature>
<dbReference type="SUPFAM" id="SSF47113">
    <property type="entry name" value="Histone-fold"/>
    <property type="match status" value="1"/>
</dbReference>
<keyword evidence="5" id="KW-0472">Membrane</keyword>
<evidence type="ECO:0000256" key="4">
    <source>
        <dbReference type="SAM" id="MobiDB-lite"/>
    </source>
</evidence>
<evidence type="ECO:0000259" key="6">
    <source>
        <dbReference type="Pfam" id="PF00808"/>
    </source>
</evidence>
<keyword evidence="3" id="KW-0804">Transcription</keyword>
<feature type="transmembrane region" description="Helical" evidence="5">
    <location>
        <begin position="238"/>
        <end position="259"/>
    </location>
</feature>
<dbReference type="GO" id="GO:0000978">
    <property type="term" value="F:RNA polymerase II cis-regulatory region sequence-specific DNA binding"/>
    <property type="evidence" value="ECO:0007669"/>
    <property type="project" value="TreeGrafter"/>
</dbReference>
<dbReference type="PRINTS" id="PR00615">
    <property type="entry name" value="CCAATSUBUNTA"/>
</dbReference>
<evidence type="ECO:0000256" key="3">
    <source>
        <dbReference type="ARBA" id="ARBA00023163"/>
    </source>
</evidence>
<name>A0AAV1C1N8_OLDCO</name>
<feature type="region of interest" description="Disordered" evidence="4">
    <location>
        <begin position="102"/>
        <end position="121"/>
    </location>
</feature>
<dbReference type="Gene3D" id="1.10.20.10">
    <property type="entry name" value="Histone, subunit A"/>
    <property type="match status" value="1"/>
</dbReference>
<feature type="compositionally biased region" description="Polar residues" evidence="4">
    <location>
        <begin position="155"/>
        <end position="174"/>
    </location>
</feature>
<dbReference type="CDD" id="cd22907">
    <property type="entry name" value="HFD_NFYB"/>
    <property type="match status" value="1"/>
</dbReference>
<sequence length="275" mass="31002">MRKVLPPHAKISDDCKEIIQAYTSEFISFITSEANERSRCDCRKTVSAEDVLYSLNHLGFHNYVNPLTLYLYKYQQREAARTVVRGDPFVRRTTDFSTIVQQSTAAPLPPPSPPQHVPPPYMPNMITTASSHENYHQHGLYGQVPTSSFHYYDSGASSSDTTQGQGESSSNSSLAPFHPFSRGFDPSRIERNRFAVRSGLEMVYFNMRSHGGFSHWDIEMATKAYMLQTGLGKVKLELIIGLLLVFMVKVSRVCILLALKGGRSPRIVRWMSMNA</sequence>
<dbReference type="Pfam" id="PF00808">
    <property type="entry name" value="CBFD_NFYB_HMF"/>
    <property type="match status" value="1"/>
</dbReference>
<dbReference type="PANTHER" id="PTHR11064:SF196">
    <property type="entry name" value="NUCLEAR TRANSCRIPTION FACTOR Y SUBUNIT B-6"/>
    <property type="match status" value="1"/>
</dbReference>
<dbReference type="AlphaFoldDB" id="A0AAV1C1N8"/>
<dbReference type="Proteomes" id="UP001161247">
    <property type="component" value="Chromosome 1"/>
</dbReference>
<reference evidence="7" key="1">
    <citation type="submission" date="2023-03" db="EMBL/GenBank/DDBJ databases">
        <authorList>
            <person name="Julca I."/>
        </authorList>
    </citation>
    <scope>NUCLEOTIDE SEQUENCE</scope>
</reference>
<dbReference type="InterPro" id="IPR027113">
    <property type="entry name" value="Transc_fact_NFYB/HAP3"/>
</dbReference>
<keyword evidence="2" id="KW-0805">Transcription regulation</keyword>
<keyword evidence="5" id="KW-1133">Transmembrane helix</keyword>
<feature type="compositionally biased region" description="Pro residues" evidence="4">
    <location>
        <begin position="107"/>
        <end position="121"/>
    </location>
</feature>
<dbReference type="GO" id="GO:0046982">
    <property type="term" value="F:protein heterodimerization activity"/>
    <property type="evidence" value="ECO:0007669"/>
    <property type="project" value="InterPro"/>
</dbReference>
<evidence type="ECO:0000256" key="5">
    <source>
        <dbReference type="SAM" id="Phobius"/>
    </source>
</evidence>
<dbReference type="GO" id="GO:0016602">
    <property type="term" value="C:CCAAT-binding factor complex"/>
    <property type="evidence" value="ECO:0007669"/>
    <property type="project" value="InterPro"/>
</dbReference>
<keyword evidence="5" id="KW-0812">Transmembrane</keyword>
<dbReference type="EMBL" id="OX459118">
    <property type="protein sequence ID" value="CAI9088217.1"/>
    <property type="molecule type" value="Genomic_DNA"/>
</dbReference>
<comment type="similarity">
    <text evidence="1">Belongs to the NFYB/HAP3 subunit family.</text>
</comment>
<dbReference type="PANTHER" id="PTHR11064">
    <property type="entry name" value="CCAAT-BINDING TRANSCRIPTION FACTOR-RELATED"/>
    <property type="match status" value="1"/>
</dbReference>
<dbReference type="InterPro" id="IPR003958">
    <property type="entry name" value="CBFA_NFYB_domain"/>
</dbReference>
<protein>
    <submittedName>
        <fullName evidence="7">OLC1v1022492C1</fullName>
    </submittedName>
</protein>
<organism evidence="7 8">
    <name type="scientific">Oldenlandia corymbosa var. corymbosa</name>
    <dbReference type="NCBI Taxonomy" id="529605"/>
    <lineage>
        <taxon>Eukaryota</taxon>
        <taxon>Viridiplantae</taxon>
        <taxon>Streptophyta</taxon>
        <taxon>Embryophyta</taxon>
        <taxon>Tracheophyta</taxon>
        <taxon>Spermatophyta</taxon>
        <taxon>Magnoliopsida</taxon>
        <taxon>eudicotyledons</taxon>
        <taxon>Gunneridae</taxon>
        <taxon>Pentapetalae</taxon>
        <taxon>asterids</taxon>
        <taxon>lamiids</taxon>
        <taxon>Gentianales</taxon>
        <taxon>Rubiaceae</taxon>
        <taxon>Rubioideae</taxon>
        <taxon>Spermacoceae</taxon>
        <taxon>Hedyotis-Oldenlandia complex</taxon>
        <taxon>Oldenlandia</taxon>
    </lineage>
</organism>
<gene>
    <name evidence="7" type="ORF">OLC1_LOCUS843</name>
</gene>
<dbReference type="GO" id="GO:0001228">
    <property type="term" value="F:DNA-binding transcription activator activity, RNA polymerase II-specific"/>
    <property type="evidence" value="ECO:0007669"/>
    <property type="project" value="InterPro"/>
</dbReference>
<proteinExistence type="inferred from homology"/>
<evidence type="ECO:0000313" key="8">
    <source>
        <dbReference type="Proteomes" id="UP001161247"/>
    </source>
</evidence>
<dbReference type="InterPro" id="IPR009072">
    <property type="entry name" value="Histone-fold"/>
</dbReference>
<evidence type="ECO:0000256" key="2">
    <source>
        <dbReference type="ARBA" id="ARBA00023015"/>
    </source>
</evidence>
<evidence type="ECO:0000313" key="7">
    <source>
        <dbReference type="EMBL" id="CAI9088217.1"/>
    </source>
</evidence>